<keyword evidence="2" id="KW-1185">Reference proteome</keyword>
<sequence>MMVTLEQEDVEDYTKEWNNALILYIIGEAPSYAYLKAYSGITWNTVTFPEVFYQEKANQELNKWLGLQKKVFKKKVKAHWIEAGDGNTNHFFKCLKARANANAISALKDNSGRVLHKAQEIENGVLWFYSNLLGSSSFNMSAIDIPNMRLGQS</sequence>
<dbReference type="EMBL" id="AYRZ02000011">
    <property type="protein sequence ID" value="PHT68803.1"/>
    <property type="molecule type" value="Genomic_DNA"/>
</dbReference>
<evidence type="ECO:0000313" key="2">
    <source>
        <dbReference type="Proteomes" id="UP000222542"/>
    </source>
</evidence>
<dbReference type="PANTHER" id="PTHR33233">
    <property type="entry name" value="ENDONUCLEASE/EXONUCLEASE/PHOSPHATASE"/>
    <property type="match status" value="1"/>
</dbReference>
<reference evidence="1 2" key="1">
    <citation type="journal article" date="2014" name="Nat. Genet.">
        <title>Genome sequence of the hot pepper provides insights into the evolution of pungency in Capsicum species.</title>
        <authorList>
            <person name="Kim S."/>
            <person name="Park M."/>
            <person name="Yeom S.I."/>
            <person name="Kim Y.M."/>
            <person name="Lee J.M."/>
            <person name="Lee H.A."/>
            <person name="Seo E."/>
            <person name="Choi J."/>
            <person name="Cheong K."/>
            <person name="Kim K.T."/>
            <person name="Jung K."/>
            <person name="Lee G.W."/>
            <person name="Oh S.K."/>
            <person name="Bae C."/>
            <person name="Kim S.B."/>
            <person name="Lee H.Y."/>
            <person name="Kim S.Y."/>
            <person name="Kim M.S."/>
            <person name="Kang B.C."/>
            <person name="Jo Y.D."/>
            <person name="Yang H.B."/>
            <person name="Jeong H.J."/>
            <person name="Kang W.H."/>
            <person name="Kwon J.K."/>
            <person name="Shin C."/>
            <person name="Lim J.Y."/>
            <person name="Park J.H."/>
            <person name="Huh J.H."/>
            <person name="Kim J.S."/>
            <person name="Kim B.D."/>
            <person name="Cohen O."/>
            <person name="Paran I."/>
            <person name="Suh M.C."/>
            <person name="Lee S.B."/>
            <person name="Kim Y.K."/>
            <person name="Shin Y."/>
            <person name="Noh S.J."/>
            <person name="Park J."/>
            <person name="Seo Y.S."/>
            <person name="Kwon S.Y."/>
            <person name="Kim H.A."/>
            <person name="Park J.M."/>
            <person name="Kim H.J."/>
            <person name="Choi S.B."/>
            <person name="Bosland P.W."/>
            <person name="Reeves G."/>
            <person name="Jo S.H."/>
            <person name="Lee B.W."/>
            <person name="Cho H.T."/>
            <person name="Choi H.S."/>
            <person name="Lee M.S."/>
            <person name="Yu Y."/>
            <person name="Do Choi Y."/>
            <person name="Park B.S."/>
            <person name="van Deynze A."/>
            <person name="Ashrafi H."/>
            <person name="Hill T."/>
            <person name="Kim W.T."/>
            <person name="Pai H.S."/>
            <person name="Ahn H.K."/>
            <person name="Yeam I."/>
            <person name="Giovannoni J.J."/>
            <person name="Rose J.K."/>
            <person name="Sorensen I."/>
            <person name="Lee S.J."/>
            <person name="Kim R.W."/>
            <person name="Choi I.Y."/>
            <person name="Choi B.S."/>
            <person name="Lim J.S."/>
            <person name="Lee Y.H."/>
            <person name="Choi D."/>
        </authorList>
    </citation>
    <scope>NUCLEOTIDE SEQUENCE [LARGE SCALE GENOMIC DNA]</scope>
    <source>
        <strain evidence="2">cv. CM334</strain>
    </source>
</reference>
<dbReference type="Gramene" id="PHT68803">
    <property type="protein sequence ID" value="PHT68803"/>
    <property type="gene ID" value="T459_28290"/>
</dbReference>
<gene>
    <name evidence="1" type="ORF">T459_28290</name>
</gene>
<dbReference type="AlphaFoldDB" id="A0A2G2YGC0"/>
<name>A0A2G2YGC0_CAPAN</name>
<comment type="caution">
    <text evidence="1">The sequence shown here is derived from an EMBL/GenBank/DDBJ whole genome shotgun (WGS) entry which is preliminary data.</text>
</comment>
<dbReference type="Proteomes" id="UP000222542">
    <property type="component" value="Unassembled WGS sequence"/>
</dbReference>
<accession>A0A2G2YGC0</accession>
<dbReference type="STRING" id="4072.A0A2G2YGC0"/>
<organism evidence="1 2">
    <name type="scientific">Capsicum annuum</name>
    <name type="common">Capsicum pepper</name>
    <dbReference type="NCBI Taxonomy" id="4072"/>
    <lineage>
        <taxon>Eukaryota</taxon>
        <taxon>Viridiplantae</taxon>
        <taxon>Streptophyta</taxon>
        <taxon>Embryophyta</taxon>
        <taxon>Tracheophyta</taxon>
        <taxon>Spermatophyta</taxon>
        <taxon>Magnoliopsida</taxon>
        <taxon>eudicotyledons</taxon>
        <taxon>Gunneridae</taxon>
        <taxon>Pentapetalae</taxon>
        <taxon>asterids</taxon>
        <taxon>lamiids</taxon>
        <taxon>Solanales</taxon>
        <taxon>Solanaceae</taxon>
        <taxon>Solanoideae</taxon>
        <taxon>Capsiceae</taxon>
        <taxon>Capsicum</taxon>
    </lineage>
</organism>
<reference evidence="1 2" key="2">
    <citation type="journal article" date="2017" name="Genome Biol.">
        <title>New reference genome sequences of hot pepper reveal the massive evolution of plant disease-resistance genes by retroduplication.</title>
        <authorList>
            <person name="Kim S."/>
            <person name="Park J."/>
            <person name="Yeom S.I."/>
            <person name="Kim Y.M."/>
            <person name="Seo E."/>
            <person name="Kim K.T."/>
            <person name="Kim M.S."/>
            <person name="Lee J.M."/>
            <person name="Cheong K."/>
            <person name="Shin H.S."/>
            <person name="Kim S.B."/>
            <person name="Han K."/>
            <person name="Lee J."/>
            <person name="Park M."/>
            <person name="Lee H.A."/>
            <person name="Lee H.Y."/>
            <person name="Lee Y."/>
            <person name="Oh S."/>
            <person name="Lee J.H."/>
            <person name="Choi E."/>
            <person name="Choi E."/>
            <person name="Lee S.E."/>
            <person name="Jeon J."/>
            <person name="Kim H."/>
            <person name="Choi G."/>
            <person name="Song H."/>
            <person name="Lee J."/>
            <person name="Lee S.C."/>
            <person name="Kwon J.K."/>
            <person name="Lee H.Y."/>
            <person name="Koo N."/>
            <person name="Hong Y."/>
            <person name="Kim R.W."/>
            <person name="Kang W.H."/>
            <person name="Huh J.H."/>
            <person name="Kang B.C."/>
            <person name="Yang T.J."/>
            <person name="Lee Y.H."/>
            <person name="Bennetzen J.L."/>
            <person name="Choi D."/>
        </authorList>
    </citation>
    <scope>NUCLEOTIDE SEQUENCE [LARGE SCALE GENOMIC DNA]</scope>
    <source>
        <strain evidence="2">cv. CM334</strain>
    </source>
</reference>
<proteinExistence type="predicted"/>
<evidence type="ECO:0000313" key="1">
    <source>
        <dbReference type="EMBL" id="PHT68803.1"/>
    </source>
</evidence>
<dbReference type="PANTHER" id="PTHR33233:SF17">
    <property type="entry name" value="DUF4283 DOMAIN-CONTAINING PROTEIN"/>
    <property type="match status" value="1"/>
</dbReference>
<protein>
    <submittedName>
        <fullName evidence="1">Uncharacterized protein</fullName>
    </submittedName>
</protein>